<sequence length="137" mass="14724">MVSFWKSKGVVTVMQDFQEPKEGASTSTTDRLELPSSNVINEVLDPLTSEVAQPGGQEQSTTSEINGADSITKYKNDPNWIEKGKAKESSNPLAPEHFSVLSATPRQSNTKGGRSGSWVGSQVKSVPPDKNMGITSK</sequence>
<proteinExistence type="predicted"/>
<evidence type="ECO:0000313" key="3">
    <source>
        <dbReference type="Proteomes" id="UP001152561"/>
    </source>
</evidence>
<evidence type="ECO:0000313" key="2">
    <source>
        <dbReference type="EMBL" id="KAJ8552024.1"/>
    </source>
</evidence>
<comment type="caution">
    <text evidence="2">The sequence shown here is derived from an EMBL/GenBank/DDBJ whole genome shotgun (WGS) entry which is preliminary data.</text>
</comment>
<feature type="region of interest" description="Disordered" evidence="1">
    <location>
        <begin position="16"/>
        <end position="37"/>
    </location>
</feature>
<gene>
    <name evidence="2" type="ORF">K7X08_028467</name>
</gene>
<feature type="compositionally biased region" description="Polar residues" evidence="1">
    <location>
        <begin position="101"/>
        <end position="124"/>
    </location>
</feature>
<dbReference type="EMBL" id="JAJAGQ010000010">
    <property type="protein sequence ID" value="KAJ8552024.1"/>
    <property type="molecule type" value="Genomic_DNA"/>
</dbReference>
<reference evidence="3" key="1">
    <citation type="journal article" date="2023" name="Proc. Natl. Acad. Sci. U.S.A.">
        <title>Genomic and structural basis for evolution of tropane alkaloid biosynthesis.</title>
        <authorList>
            <person name="Wanga Y.-J."/>
            <person name="Taina T."/>
            <person name="Yua J.-Y."/>
            <person name="Lia J."/>
            <person name="Xua B."/>
            <person name="Chenc J."/>
            <person name="D'Auriad J.C."/>
            <person name="Huanga J.-P."/>
            <person name="Huanga S.-X."/>
        </authorList>
    </citation>
    <scope>NUCLEOTIDE SEQUENCE [LARGE SCALE GENOMIC DNA]</scope>
    <source>
        <strain evidence="3">cv. KIB-2019</strain>
    </source>
</reference>
<dbReference type="Proteomes" id="UP001152561">
    <property type="component" value="Unassembled WGS sequence"/>
</dbReference>
<feature type="compositionally biased region" description="Basic and acidic residues" evidence="1">
    <location>
        <begin position="72"/>
        <end position="88"/>
    </location>
</feature>
<name>A0A9Q1RDY6_9SOLA</name>
<evidence type="ECO:0000256" key="1">
    <source>
        <dbReference type="SAM" id="MobiDB-lite"/>
    </source>
</evidence>
<keyword evidence="3" id="KW-1185">Reference proteome</keyword>
<dbReference type="AlphaFoldDB" id="A0A9Q1RDY6"/>
<organism evidence="2 3">
    <name type="scientific">Anisodus acutangulus</name>
    <dbReference type="NCBI Taxonomy" id="402998"/>
    <lineage>
        <taxon>Eukaryota</taxon>
        <taxon>Viridiplantae</taxon>
        <taxon>Streptophyta</taxon>
        <taxon>Embryophyta</taxon>
        <taxon>Tracheophyta</taxon>
        <taxon>Spermatophyta</taxon>
        <taxon>Magnoliopsida</taxon>
        <taxon>eudicotyledons</taxon>
        <taxon>Gunneridae</taxon>
        <taxon>Pentapetalae</taxon>
        <taxon>asterids</taxon>
        <taxon>lamiids</taxon>
        <taxon>Solanales</taxon>
        <taxon>Solanaceae</taxon>
        <taxon>Solanoideae</taxon>
        <taxon>Hyoscyameae</taxon>
        <taxon>Anisodus</taxon>
    </lineage>
</organism>
<feature type="compositionally biased region" description="Polar residues" evidence="1">
    <location>
        <begin position="56"/>
        <end position="65"/>
    </location>
</feature>
<accession>A0A9Q1RDY6</accession>
<feature type="region of interest" description="Disordered" evidence="1">
    <location>
        <begin position="49"/>
        <end position="137"/>
    </location>
</feature>
<feature type="compositionally biased region" description="Polar residues" evidence="1">
    <location>
        <begin position="24"/>
        <end position="37"/>
    </location>
</feature>
<protein>
    <submittedName>
        <fullName evidence="2">Uncharacterized protein</fullName>
    </submittedName>
</protein>